<feature type="domain" description="N-acetyltransferase" evidence="1">
    <location>
        <begin position="18"/>
        <end position="171"/>
    </location>
</feature>
<dbReference type="SUPFAM" id="SSF55729">
    <property type="entry name" value="Acyl-CoA N-acyltransferases (Nat)"/>
    <property type="match status" value="1"/>
</dbReference>
<dbReference type="InterPro" id="IPR000182">
    <property type="entry name" value="GNAT_dom"/>
</dbReference>
<dbReference type="CDD" id="cd04301">
    <property type="entry name" value="NAT_SF"/>
    <property type="match status" value="1"/>
</dbReference>
<sequence length="171" mass="18669">MQPGARSSRRQTRPEGDVVIRRATADDAQAVVELRALMFSAMGVGGVDAQEWRQDAVRWFQGEPAQRHTCAIVAERDGTVLAGAMGSLRFEMPSPVNANGVWGLLSNVATVPEARGQGLARACVVGVLDWFQHETEASMIELFATGEGAGLYEHLGFRVTTWPAMRMRLTR</sequence>
<evidence type="ECO:0000259" key="1">
    <source>
        <dbReference type="PROSITE" id="PS51186"/>
    </source>
</evidence>
<evidence type="ECO:0000313" key="3">
    <source>
        <dbReference type="Proteomes" id="UP001150259"/>
    </source>
</evidence>
<keyword evidence="3" id="KW-1185">Reference proteome</keyword>
<evidence type="ECO:0000313" key="2">
    <source>
        <dbReference type="EMBL" id="MDC5696270.1"/>
    </source>
</evidence>
<name>A0ABT5GEE0_9MICO</name>
<dbReference type="InterPro" id="IPR016181">
    <property type="entry name" value="Acyl_CoA_acyltransferase"/>
</dbReference>
<accession>A0ABT5GEE0</accession>
<dbReference type="EC" id="2.3.1.-" evidence="2"/>
<protein>
    <submittedName>
        <fullName evidence="2">GNAT family N-acetyltransferase</fullName>
        <ecNumber evidence="2">2.3.1.-</ecNumber>
    </submittedName>
</protein>
<comment type="caution">
    <text evidence="2">The sequence shown here is derived from an EMBL/GenBank/DDBJ whole genome shotgun (WGS) entry which is preliminary data.</text>
</comment>
<keyword evidence="2" id="KW-0012">Acyltransferase</keyword>
<keyword evidence="2" id="KW-0808">Transferase</keyword>
<gene>
    <name evidence="2" type="ORF">OO014_03300</name>
</gene>
<dbReference type="EMBL" id="JAPFQL010000008">
    <property type="protein sequence ID" value="MDC5696270.1"/>
    <property type="molecule type" value="Genomic_DNA"/>
</dbReference>
<dbReference type="PROSITE" id="PS51186">
    <property type="entry name" value="GNAT"/>
    <property type="match status" value="1"/>
</dbReference>
<dbReference type="Proteomes" id="UP001150259">
    <property type="component" value="Unassembled WGS sequence"/>
</dbReference>
<dbReference type="GO" id="GO:0016746">
    <property type="term" value="F:acyltransferase activity"/>
    <property type="evidence" value="ECO:0007669"/>
    <property type="project" value="UniProtKB-KW"/>
</dbReference>
<proteinExistence type="predicted"/>
<dbReference type="Gene3D" id="3.40.630.30">
    <property type="match status" value="1"/>
</dbReference>
<dbReference type="RefSeq" id="WP_272460846.1">
    <property type="nucleotide sequence ID" value="NZ_JAPFQL010000008.1"/>
</dbReference>
<organism evidence="2 3">
    <name type="scientific">Intrasporangium calvum</name>
    <dbReference type="NCBI Taxonomy" id="53358"/>
    <lineage>
        <taxon>Bacteria</taxon>
        <taxon>Bacillati</taxon>
        <taxon>Actinomycetota</taxon>
        <taxon>Actinomycetes</taxon>
        <taxon>Micrococcales</taxon>
        <taxon>Intrasporangiaceae</taxon>
        <taxon>Intrasporangium</taxon>
    </lineage>
</organism>
<dbReference type="Pfam" id="PF00583">
    <property type="entry name" value="Acetyltransf_1"/>
    <property type="match status" value="1"/>
</dbReference>
<reference evidence="2 3" key="1">
    <citation type="submission" date="2022-11" db="EMBL/GenBank/DDBJ databases">
        <title>Anaerobic phenanthrene biodegradation by a DNRA strain PheN6.</title>
        <authorList>
            <person name="Zhang Z."/>
        </authorList>
    </citation>
    <scope>NUCLEOTIDE SEQUENCE [LARGE SCALE GENOMIC DNA]</scope>
    <source>
        <strain evidence="2 3">PheN6</strain>
    </source>
</reference>